<evidence type="ECO:0000256" key="1">
    <source>
        <dbReference type="SAM" id="Phobius"/>
    </source>
</evidence>
<keyword evidence="1" id="KW-0812">Transmembrane</keyword>
<dbReference type="EMBL" id="QSQN01000002">
    <property type="protein sequence ID" value="RGK42727.1"/>
    <property type="molecule type" value="Genomic_DNA"/>
</dbReference>
<dbReference type="Proteomes" id="UP000260793">
    <property type="component" value="Unassembled WGS sequence"/>
</dbReference>
<evidence type="ECO:0000313" key="3">
    <source>
        <dbReference type="Proteomes" id="UP000260793"/>
    </source>
</evidence>
<dbReference type="RefSeq" id="WP_117687564.1">
    <property type="nucleotide sequence ID" value="NZ_JAYAIY010000013.1"/>
</dbReference>
<proteinExistence type="predicted"/>
<feature type="transmembrane region" description="Helical" evidence="1">
    <location>
        <begin position="120"/>
        <end position="140"/>
    </location>
</feature>
<protein>
    <submittedName>
        <fullName evidence="2">Uncharacterized protein</fullName>
    </submittedName>
</protein>
<evidence type="ECO:0000313" key="2">
    <source>
        <dbReference type="EMBL" id="RGK42727.1"/>
    </source>
</evidence>
<sequence>MSQYYKQIRKIILKRFKYLGIIEKVSVSLYTLFAALLLFSVFSIIFSSNQKITFRVFCFILFVIVIFLIILGFLCSHKKNYYTERTDTINYIADILDNDKKLVDMLIQEITRYIKKVHTFSTWIIGISITFLVLFITIFANCIQKLTDIIIKVSTIKELNNFISDFNALGVKSLTIIFEIIILLLIIVSSTTVLCYCLLGLITFDKKQILTILYDVQYQLYMTEKQKNNLTKEVQNATWFKILNAYINSK</sequence>
<feature type="transmembrane region" description="Helical" evidence="1">
    <location>
        <begin position="21"/>
        <end position="46"/>
    </location>
</feature>
<keyword evidence="1" id="KW-1133">Transmembrane helix</keyword>
<gene>
    <name evidence="2" type="ORF">DXD17_01225</name>
</gene>
<organism evidence="2 3">
    <name type="scientific">[Ruminococcus] lactaris</name>
    <dbReference type="NCBI Taxonomy" id="46228"/>
    <lineage>
        <taxon>Bacteria</taxon>
        <taxon>Bacillati</taxon>
        <taxon>Bacillota</taxon>
        <taxon>Clostridia</taxon>
        <taxon>Lachnospirales</taxon>
        <taxon>Lachnospiraceae</taxon>
        <taxon>Mediterraneibacter</taxon>
    </lineage>
</organism>
<feature type="transmembrane region" description="Helical" evidence="1">
    <location>
        <begin position="52"/>
        <end position="75"/>
    </location>
</feature>
<reference evidence="2 3" key="1">
    <citation type="submission" date="2018-08" db="EMBL/GenBank/DDBJ databases">
        <title>A genome reference for cultivated species of the human gut microbiota.</title>
        <authorList>
            <person name="Zou Y."/>
            <person name="Xue W."/>
            <person name="Luo G."/>
        </authorList>
    </citation>
    <scope>NUCLEOTIDE SEQUENCE [LARGE SCALE GENOMIC DNA]</scope>
    <source>
        <strain evidence="2 3">TF11-7</strain>
    </source>
</reference>
<comment type="caution">
    <text evidence="2">The sequence shown here is derived from an EMBL/GenBank/DDBJ whole genome shotgun (WGS) entry which is preliminary data.</text>
</comment>
<name>A0A3E4LZ64_9FIRM</name>
<dbReference type="AlphaFoldDB" id="A0A3E4LZ64"/>
<feature type="transmembrane region" description="Helical" evidence="1">
    <location>
        <begin position="176"/>
        <end position="199"/>
    </location>
</feature>
<accession>A0A3E4LZ64</accession>
<keyword evidence="1" id="KW-0472">Membrane</keyword>